<reference evidence="4 5" key="1">
    <citation type="submission" date="2019-07" db="EMBL/GenBank/DDBJ databases">
        <title>Qingshengfaniella alkalisoli gen. nov., sp. nov., isolated from saline soil.</title>
        <authorList>
            <person name="Xu L."/>
            <person name="Huang X.-X."/>
            <person name="Sun J.-Q."/>
        </authorList>
    </citation>
    <scope>NUCLEOTIDE SEQUENCE [LARGE SCALE GENOMIC DNA]</scope>
    <source>
        <strain evidence="4 5">DSM 27279</strain>
    </source>
</reference>
<comment type="caution">
    <text evidence="4">The sequence shown here is derived from an EMBL/GenBank/DDBJ whole genome shotgun (WGS) entry which is preliminary data.</text>
</comment>
<keyword evidence="5" id="KW-1185">Reference proteome</keyword>
<dbReference type="RefSeq" id="WP_143950324.1">
    <property type="nucleotide sequence ID" value="NZ_BAABMB010000003.1"/>
</dbReference>
<accession>A0A556ABZ8</accession>
<dbReference type="PANTHER" id="PTHR40841">
    <property type="entry name" value="SIDEROPHORE TRIACETYLFUSARININE C ESTERASE"/>
    <property type="match status" value="1"/>
</dbReference>
<dbReference type="InterPro" id="IPR000801">
    <property type="entry name" value="Esterase-like"/>
</dbReference>
<dbReference type="Pfam" id="PF00756">
    <property type="entry name" value="Esterase"/>
    <property type="match status" value="1"/>
</dbReference>
<dbReference type="EMBL" id="VLTJ01000039">
    <property type="protein sequence ID" value="TSH90408.1"/>
    <property type="molecule type" value="Genomic_DNA"/>
</dbReference>
<dbReference type="SUPFAM" id="SSF53474">
    <property type="entry name" value="alpha/beta-Hydrolases"/>
    <property type="match status" value="1"/>
</dbReference>
<keyword evidence="2 4" id="KW-0378">Hydrolase</keyword>
<evidence type="ECO:0000256" key="2">
    <source>
        <dbReference type="ARBA" id="ARBA00022801"/>
    </source>
</evidence>
<proteinExistence type="inferred from homology"/>
<gene>
    <name evidence="4" type="ORF">FOZ76_21545</name>
</gene>
<protein>
    <submittedName>
        <fullName evidence="4">Alpha/beta hydrolase</fullName>
    </submittedName>
</protein>
<dbReference type="OrthoDB" id="9784036at2"/>
<dbReference type="Gene3D" id="3.40.50.1820">
    <property type="entry name" value="alpha/beta hydrolase"/>
    <property type="match status" value="1"/>
</dbReference>
<keyword evidence="3" id="KW-0732">Signal</keyword>
<sequence length="326" mass="34939">MPVLPTRYALARCRHILLAAALLSAGPLAGAQTPPSPDAPPRPARNWNEPIGPTVADKPSAHYRFETLRFDSEDGQRHYRVYLGVPKRAAPAGGYPVIYMLDGNAVMATLNAQDLAALDAEGPPVLVGIGYETPGRHDVVARALDYTPPVIRDGQRVAEIEERGRRGGGADRFQALIERQIRPAVQARAPIDQNRQTLWGHSYGGLFTLYALFTHPERFQRYVAGDPSVGWQDSALLAHAAGFHASAAPGVAVRVMVGGARRPGASGAASIPTIPGVPAGRESTYELVQRLAGEGMDITFQNFPDLSHGALFATSLRPALELAVRP</sequence>
<name>A0A556ABZ8_9BURK</name>
<dbReference type="AlphaFoldDB" id="A0A556ABZ8"/>
<comment type="similarity">
    <text evidence="1">Belongs to the esterase D family.</text>
</comment>
<feature type="chain" id="PRO_5022089005" evidence="3">
    <location>
        <begin position="32"/>
        <end position="326"/>
    </location>
</feature>
<dbReference type="InterPro" id="IPR052558">
    <property type="entry name" value="Siderophore_Hydrolase_D"/>
</dbReference>
<dbReference type="PANTHER" id="PTHR40841:SF2">
    <property type="entry name" value="SIDEROPHORE-DEGRADING ESTERASE (EUROFUNG)"/>
    <property type="match status" value="1"/>
</dbReference>
<feature type="signal peptide" evidence="3">
    <location>
        <begin position="1"/>
        <end position="31"/>
    </location>
</feature>
<dbReference type="GO" id="GO:0016788">
    <property type="term" value="F:hydrolase activity, acting on ester bonds"/>
    <property type="evidence" value="ECO:0007669"/>
    <property type="project" value="TreeGrafter"/>
</dbReference>
<evidence type="ECO:0000313" key="5">
    <source>
        <dbReference type="Proteomes" id="UP000318405"/>
    </source>
</evidence>
<evidence type="ECO:0000256" key="1">
    <source>
        <dbReference type="ARBA" id="ARBA00005622"/>
    </source>
</evidence>
<organism evidence="4 5">
    <name type="scientific">Verticiella sediminum</name>
    <dbReference type="NCBI Taxonomy" id="1247510"/>
    <lineage>
        <taxon>Bacteria</taxon>
        <taxon>Pseudomonadati</taxon>
        <taxon>Pseudomonadota</taxon>
        <taxon>Betaproteobacteria</taxon>
        <taxon>Burkholderiales</taxon>
        <taxon>Alcaligenaceae</taxon>
        <taxon>Verticiella</taxon>
    </lineage>
</organism>
<dbReference type="InterPro" id="IPR029058">
    <property type="entry name" value="AB_hydrolase_fold"/>
</dbReference>
<evidence type="ECO:0000256" key="3">
    <source>
        <dbReference type="SAM" id="SignalP"/>
    </source>
</evidence>
<dbReference type="Proteomes" id="UP000318405">
    <property type="component" value="Unassembled WGS sequence"/>
</dbReference>
<evidence type="ECO:0000313" key="4">
    <source>
        <dbReference type="EMBL" id="TSH90408.1"/>
    </source>
</evidence>